<protein>
    <submittedName>
        <fullName evidence="8">Mpv17/PMP22 family protein</fullName>
    </submittedName>
</protein>
<name>A0AAD8YAR4_9STRA</name>
<dbReference type="PANTHER" id="PTHR11266">
    <property type="entry name" value="PEROXISOMAL MEMBRANE PROTEIN 2, PXMP2 MPV17"/>
    <property type="match status" value="1"/>
</dbReference>
<dbReference type="InterPro" id="IPR007248">
    <property type="entry name" value="Mpv17_PMP22"/>
</dbReference>
<sequence length="304" mass="33035">MMKERNNEMTIAHADADADKDDINDDSSTTPTEASSTAATDIDEYADISCDTSSPSIAKSSTLTIIVATLSVLAANPSLFTSCGNLITSFFTWYLTTLEAAPLLTKCVTGSLLALVGDYGAQLFEHKSSDEQQQHKYEGNSMLQNIISLITIRGMYDYRRGWAIAMETFLLSCPLQHFAYDYFESILPVESGSELYRSFAAMVHVFLDCVALDGIFVASTIIVGGIFEGHSLTSHILPNLKYTYFSALRAALLTNLSFAPVEFLSFRFLPLPLRVLSVNAVDLVWNGVVSFASHGGAAVENAAA</sequence>
<evidence type="ECO:0000256" key="1">
    <source>
        <dbReference type="ARBA" id="ARBA00004141"/>
    </source>
</evidence>
<feature type="region of interest" description="Disordered" evidence="7">
    <location>
        <begin position="1"/>
        <end position="38"/>
    </location>
</feature>
<keyword evidence="9" id="KW-1185">Reference proteome</keyword>
<dbReference type="Pfam" id="PF04117">
    <property type="entry name" value="Mpv17_PMP22"/>
    <property type="match status" value="1"/>
</dbReference>
<organism evidence="8 9">
    <name type="scientific">Skeletonema marinoi</name>
    <dbReference type="NCBI Taxonomy" id="267567"/>
    <lineage>
        <taxon>Eukaryota</taxon>
        <taxon>Sar</taxon>
        <taxon>Stramenopiles</taxon>
        <taxon>Ochrophyta</taxon>
        <taxon>Bacillariophyta</taxon>
        <taxon>Coscinodiscophyceae</taxon>
        <taxon>Thalassiosirophycidae</taxon>
        <taxon>Thalassiosirales</taxon>
        <taxon>Skeletonemataceae</taxon>
        <taxon>Skeletonema</taxon>
        <taxon>Skeletonema marinoi-dohrnii complex</taxon>
    </lineage>
</organism>
<gene>
    <name evidence="8" type="ORF">QTG54_007615</name>
</gene>
<dbReference type="Proteomes" id="UP001224775">
    <property type="component" value="Unassembled WGS sequence"/>
</dbReference>
<accession>A0AAD8YAR4</accession>
<evidence type="ECO:0000256" key="4">
    <source>
        <dbReference type="ARBA" id="ARBA00022989"/>
    </source>
</evidence>
<evidence type="ECO:0000256" key="7">
    <source>
        <dbReference type="SAM" id="MobiDB-lite"/>
    </source>
</evidence>
<dbReference type="GO" id="GO:0016020">
    <property type="term" value="C:membrane"/>
    <property type="evidence" value="ECO:0007669"/>
    <property type="project" value="UniProtKB-SubCell"/>
</dbReference>
<feature type="transmembrane region" description="Helical" evidence="6">
    <location>
        <begin position="205"/>
        <end position="227"/>
    </location>
</feature>
<dbReference type="EMBL" id="JATAAI010000012">
    <property type="protein sequence ID" value="KAK1742042.1"/>
    <property type="molecule type" value="Genomic_DNA"/>
</dbReference>
<evidence type="ECO:0000256" key="6">
    <source>
        <dbReference type="RuleBase" id="RU363053"/>
    </source>
</evidence>
<evidence type="ECO:0000313" key="8">
    <source>
        <dbReference type="EMBL" id="KAK1742042.1"/>
    </source>
</evidence>
<reference evidence="8" key="1">
    <citation type="submission" date="2023-06" db="EMBL/GenBank/DDBJ databases">
        <title>Survivors Of The Sea: Transcriptome response of Skeletonema marinoi to long-term dormancy.</title>
        <authorList>
            <person name="Pinder M.I.M."/>
            <person name="Kourtchenko O."/>
            <person name="Robertson E.K."/>
            <person name="Larsson T."/>
            <person name="Maumus F."/>
            <person name="Osuna-Cruz C.M."/>
            <person name="Vancaester E."/>
            <person name="Stenow R."/>
            <person name="Vandepoele K."/>
            <person name="Ploug H."/>
            <person name="Bruchert V."/>
            <person name="Godhe A."/>
            <person name="Topel M."/>
        </authorList>
    </citation>
    <scope>NUCLEOTIDE SEQUENCE</scope>
    <source>
        <strain evidence="8">R05AC</strain>
    </source>
</reference>
<evidence type="ECO:0000256" key="5">
    <source>
        <dbReference type="ARBA" id="ARBA00023136"/>
    </source>
</evidence>
<dbReference type="GO" id="GO:0005737">
    <property type="term" value="C:cytoplasm"/>
    <property type="evidence" value="ECO:0007669"/>
    <property type="project" value="TreeGrafter"/>
</dbReference>
<evidence type="ECO:0000256" key="3">
    <source>
        <dbReference type="ARBA" id="ARBA00022692"/>
    </source>
</evidence>
<dbReference type="AlphaFoldDB" id="A0AAD8YAR4"/>
<proteinExistence type="inferred from homology"/>
<keyword evidence="3 6" id="KW-0812">Transmembrane</keyword>
<feature type="transmembrane region" description="Helical" evidence="6">
    <location>
        <begin position="247"/>
        <end position="269"/>
    </location>
</feature>
<evidence type="ECO:0000256" key="2">
    <source>
        <dbReference type="ARBA" id="ARBA00006824"/>
    </source>
</evidence>
<keyword evidence="5 6" id="KW-0472">Membrane</keyword>
<dbReference type="PANTHER" id="PTHR11266:SF80">
    <property type="entry name" value="PEROXISOMAL MEMBRANE PROTEIN 2"/>
    <property type="match status" value="1"/>
</dbReference>
<feature type="compositionally biased region" description="Low complexity" evidence="7">
    <location>
        <begin position="26"/>
        <end position="38"/>
    </location>
</feature>
<comment type="caution">
    <text evidence="8">The sequence shown here is derived from an EMBL/GenBank/DDBJ whole genome shotgun (WGS) entry which is preliminary data.</text>
</comment>
<evidence type="ECO:0000313" key="9">
    <source>
        <dbReference type="Proteomes" id="UP001224775"/>
    </source>
</evidence>
<comment type="similarity">
    <text evidence="2 6">Belongs to the peroxisomal membrane protein PXMP2/4 family.</text>
</comment>
<keyword evidence="4 6" id="KW-1133">Transmembrane helix</keyword>
<comment type="subcellular location">
    <subcellularLocation>
        <location evidence="1">Membrane</location>
        <topology evidence="1">Multi-pass membrane protein</topology>
    </subcellularLocation>
</comment>